<dbReference type="InterPro" id="IPR020850">
    <property type="entry name" value="GED_dom"/>
</dbReference>
<dbReference type="SUPFAM" id="SSF52540">
    <property type="entry name" value="P-loop containing nucleoside triphosphate hydrolases"/>
    <property type="match status" value="1"/>
</dbReference>
<feature type="compositionally biased region" description="Low complexity" evidence="3">
    <location>
        <begin position="475"/>
        <end position="486"/>
    </location>
</feature>
<dbReference type="RefSeq" id="XP_070913596.1">
    <property type="nucleotide sequence ID" value="XM_071057495.1"/>
</dbReference>
<dbReference type="InterPro" id="IPR001401">
    <property type="entry name" value="Dynamin_GTPase"/>
</dbReference>
<sequence length="714" mass="79458">MRTAQDLIDPQQIALFDALKELSRLKVTNGIEVPQLIVVGDQSSGKSSVLEAIGRFHFPVDDSLCTLFPTRLILRRSADERIKLWIEPAASRSDSDRHRLSHFQRTLSSPEDFPKEMKKVAIELGAISASPPRGSTDPQVGPRKFKDDILVVESSGPTLSHVDLIDLPGLWLTDSTEQDALSRQFVQSLVENYIRSKRSLVLLVISARANFHNQAGAKTIQRISETDPDLADRVVGVMTSPDQALSFKDSMSLLNGSVALTNLRHKWLVVKNQDQKERRNETLAHRDKREENFFRTDPDWKAVPKGQRGIASLKRVLRAAFFKHTQAYLPRLISEIEDKAATIDARLKSSGPARSTDAARRHYLYDIARKFENLTLQACLGTYQDVKCKEEHSVGEDCGVCKRFFAPFGDVSSEGHVHNLRANIRGLHRAFALAMRDFGKTMEVNDNAGDQDSKVQETEGQSAEDTNDAKRKTKGQTPQSGSSTQSRPLNDLLSCHARGNTGFYDGFVNIGPLRRRMRQIAERLSESVAEDMHTSRSAGGHELFEFVLDGAKKVALVQGGGILVHDIVREVLFRKVGEILANAFELGGLDSDGRARSTETTHGVTFGLVPGELRGASATRVIENVEMFYEVSMMSFVGYVNSLVVESGILNELSTAILTGSDINREDVAVIEKIAGEKASRARKRKQDECDLKVLETVLETLRGFSRRIEWYSD</sequence>
<proteinExistence type="predicted"/>
<dbReference type="Pfam" id="PF00350">
    <property type="entry name" value="Dynamin_N"/>
    <property type="match status" value="1"/>
</dbReference>
<dbReference type="SMART" id="SM00053">
    <property type="entry name" value="DYNc"/>
    <property type="match status" value="1"/>
</dbReference>
<keyword evidence="2" id="KW-0342">GTP-binding</keyword>
<gene>
    <name evidence="5" type="ORF">MFIFM68171_02073</name>
</gene>
<dbReference type="Gene3D" id="3.40.50.300">
    <property type="entry name" value="P-loop containing nucleotide triphosphate hydrolases"/>
    <property type="match status" value="1"/>
</dbReference>
<keyword evidence="1" id="KW-0547">Nucleotide-binding</keyword>
<feature type="region of interest" description="Disordered" evidence="3">
    <location>
        <begin position="444"/>
        <end position="490"/>
    </location>
</feature>
<evidence type="ECO:0000256" key="3">
    <source>
        <dbReference type="SAM" id="MobiDB-lite"/>
    </source>
</evidence>
<dbReference type="PANTHER" id="PTHR11566">
    <property type="entry name" value="DYNAMIN"/>
    <property type="match status" value="1"/>
</dbReference>
<keyword evidence="6" id="KW-1185">Reference proteome</keyword>
<evidence type="ECO:0000256" key="2">
    <source>
        <dbReference type="ARBA" id="ARBA00023134"/>
    </source>
</evidence>
<accession>A0ABQ0G277</accession>
<dbReference type="InterPro" id="IPR027417">
    <property type="entry name" value="P-loop_NTPase"/>
</dbReference>
<dbReference type="InterPro" id="IPR022812">
    <property type="entry name" value="Dynamin"/>
</dbReference>
<dbReference type="PANTHER" id="PTHR11566:SF21">
    <property type="entry name" value="DYNAMIN RELATED PROTEIN 1, ISOFORM A"/>
    <property type="match status" value="1"/>
</dbReference>
<dbReference type="PROSITE" id="PS51388">
    <property type="entry name" value="GED"/>
    <property type="match status" value="1"/>
</dbReference>
<dbReference type="Proteomes" id="UP001628179">
    <property type="component" value="Unassembled WGS sequence"/>
</dbReference>
<name>A0ABQ0G277_9PEZI</name>
<organism evidence="5 6">
    <name type="scientific">Madurella fahalii</name>
    <dbReference type="NCBI Taxonomy" id="1157608"/>
    <lineage>
        <taxon>Eukaryota</taxon>
        <taxon>Fungi</taxon>
        <taxon>Dikarya</taxon>
        <taxon>Ascomycota</taxon>
        <taxon>Pezizomycotina</taxon>
        <taxon>Sordariomycetes</taxon>
        <taxon>Sordariomycetidae</taxon>
        <taxon>Sordariales</taxon>
        <taxon>Sordariales incertae sedis</taxon>
        <taxon>Madurella</taxon>
    </lineage>
</organism>
<dbReference type="InterPro" id="IPR045063">
    <property type="entry name" value="Dynamin_N"/>
</dbReference>
<dbReference type="GeneID" id="98172818"/>
<reference evidence="5 6" key="1">
    <citation type="submission" date="2024-09" db="EMBL/GenBank/DDBJ databases">
        <title>Itraconazole resistance in Madurella fahalii resulting from another homologue of gene encoding cytochrome P450 14-alpha sterol demethylase (CYP51).</title>
        <authorList>
            <person name="Yoshioka I."/>
            <person name="Fahal A.H."/>
            <person name="Kaneko S."/>
            <person name="Yaguchi T."/>
        </authorList>
    </citation>
    <scope>NUCLEOTIDE SEQUENCE [LARGE SCALE GENOMIC DNA]</scope>
    <source>
        <strain evidence="5 6">IFM 68171</strain>
    </source>
</reference>
<feature type="domain" description="GED" evidence="4">
    <location>
        <begin position="618"/>
        <end position="710"/>
    </location>
</feature>
<dbReference type="PRINTS" id="PR00195">
    <property type="entry name" value="DYNAMIN"/>
</dbReference>
<evidence type="ECO:0000256" key="1">
    <source>
        <dbReference type="ARBA" id="ARBA00022741"/>
    </source>
</evidence>
<protein>
    <recommendedName>
        <fullName evidence="4">GED domain-containing protein</fullName>
    </recommendedName>
</protein>
<evidence type="ECO:0000259" key="4">
    <source>
        <dbReference type="PROSITE" id="PS51388"/>
    </source>
</evidence>
<dbReference type="Pfam" id="PF01031">
    <property type="entry name" value="Dynamin_M"/>
    <property type="match status" value="1"/>
</dbReference>
<evidence type="ECO:0000313" key="6">
    <source>
        <dbReference type="Proteomes" id="UP001628179"/>
    </source>
</evidence>
<dbReference type="InterPro" id="IPR000375">
    <property type="entry name" value="Dynamin_stalk"/>
</dbReference>
<dbReference type="CDD" id="cd08771">
    <property type="entry name" value="DLP_1"/>
    <property type="match status" value="1"/>
</dbReference>
<dbReference type="EMBL" id="BAAFSV010000001">
    <property type="protein sequence ID" value="GAB1311863.1"/>
    <property type="molecule type" value="Genomic_DNA"/>
</dbReference>
<comment type="caution">
    <text evidence="5">The sequence shown here is derived from an EMBL/GenBank/DDBJ whole genome shotgun (WGS) entry which is preliminary data.</text>
</comment>
<evidence type="ECO:0000313" key="5">
    <source>
        <dbReference type="EMBL" id="GAB1311863.1"/>
    </source>
</evidence>